<dbReference type="Proteomes" id="UP000612585">
    <property type="component" value="Unassembled WGS sequence"/>
</dbReference>
<dbReference type="RefSeq" id="WP_204005177.1">
    <property type="nucleotide sequence ID" value="NZ_BOPG01000058.1"/>
</dbReference>
<dbReference type="EMBL" id="BOPG01000058">
    <property type="protein sequence ID" value="GIJ60651.1"/>
    <property type="molecule type" value="Genomic_DNA"/>
</dbReference>
<protein>
    <submittedName>
        <fullName evidence="1">Uncharacterized protein</fullName>
    </submittedName>
</protein>
<proteinExistence type="predicted"/>
<accession>A0A8J3ZFJ1</accession>
<sequence length="187" mass="19508">MDLFFGFVLLLLAAGMVALFAMVGELASRVGDPANPAPPSAAVEPVEDARTGHSPAAWPAGLEPIGGADTAVLLVLSTVCSSCQTVARQLAERPDIALDRPWGVVVTCGDVVRGEEFVAQSGLGRLPHFVDVNGDWVRAEFNVQTSPVAVLVAHSTVEATLLFNDVAALTAASARSFDGHRHEEVAP</sequence>
<name>A0A8J3ZFJ1_9ACTN</name>
<reference evidence="1" key="1">
    <citation type="submission" date="2021-01" db="EMBL/GenBank/DDBJ databases">
        <title>Whole genome shotgun sequence of Virgisporangium aurantiacum NBRC 16421.</title>
        <authorList>
            <person name="Komaki H."/>
            <person name="Tamura T."/>
        </authorList>
    </citation>
    <scope>NUCLEOTIDE SEQUENCE</scope>
    <source>
        <strain evidence="1">NBRC 16421</strain>
    </source>
</reference>
<evidence type="ECO:0000313" key="2">
    <source>
        <dbReference type="Proteomes" id="UP000612585"/>
    </source>
</evidence>
<comment type="caution">
    <text evidence="1">The sequence shown here is derived from an EMBL/GenBank/DDBJ whole genome shotgun (WGS) entry which is preliminary data.</text>
</comment>
<dbReference type="AlphaFoldDB" id="A0A8J3ZFJ1"/>
<gene>
    <name evidence="1" type="ORF">Vau01_081670</name>
</gene>
<evidence type="ECO:0000313" key="1">
    <source>
        <dbReference type="EMBL" id="GIJ60651.1"/>
    </source>
</evidence>
<keyword evidence="2" id="KW-1185">Reference proteome</keyword>
<organism evidence="1 2">
    <name type="scientific">Virgisporangium aurantiacum</name>
    <dbReference type="NCBI Taxonomy" id="175570"/>
    <lineage>
        <taxon>Bacteria</taxon>
        <taxon>Bacillati</taxon>
        <taxon>Actinomycetota</taxon>
        <taxon>Actinomycetes</taxon>
        <taxon>Micromonosporales</taxon>
        <taxon>Micromonosporaceae</taxon>
        <taxon>Virgisporangium</taxon>
    </lineage>
</organism>